<dbReference type="GO" id="GO:0009653">
    <property type="term" value="P:anatomical structure morphogenesis"/>
    <property type="evidence" value="ECO:0007669"/>
    <property type="project" value="UniProtKB-ARBA"/>
</dbReference>
<evidence type="ECO:0000256" key="1">
    <source>
        <dbReference type="ARBA" id="ARBA00004236"/>
    </source>
</evidence>
<dbReference type="InterPro" id="IPR036116">
    <property type="entry name" value="FN3_sf"/>
</dbReference>
<dbReference type="SUPFAM" id="SSF49265">
    <property type="entry name" value="Fibronectin type III"/>
    <property type="match status" value="1"/>
</dbReference>
<sequence length="769" mass="86718">MGDYEITSIFAVLLTFFLKNVLTGSEHVISNPEPVTLPAKFSTLLSCEMSSEPDRFMWKFYPTDDPYNPNAYIDLSNISFRVVPEKQYTKQKRKSELTLHLDASASGDYQCLAFYGTKALASVPSRVTMARLEPFPKQNSLEETVSVGNTVTWRCAVPKSNPEAYIQYFKDGQFLNHTDVKMNSLILPNVKEEDTGVYTCIADNGITDSVNSSAKLNLRIVRNGPSRAPYFLIEPKDVYTILKGKTVFLECTAIGNPVPKVIWTKQKGQLPNNRIETLKGGLRIRDVSSQDEGVYICNHTNAYGTISHRITLVYNEEPRVDCHMRETSVKVGENLDIDCSVRGVPEPYVTWILNGFSVNNDSSIEAIGNKIYFRPVERRHAGVLQLFARNIVKTVFGHMSLNVLPEQNGTNTNPHGHHRHRGKSNVARKHNKSLKIIPPSKPTVSRRLFSRLNDESVVVRWSIPHNTGMGVQFFKVQYRELGSHNSHNKSKNGNWRTMNAEIPANIRDFDVTGLRPDHVYRFRVAAVYTNNDHKLSPNSEKFHLKRLDFDLKNPLPIPLVTHTEPVNTTCVKIHWKIHKAENVSIDGFYISYMPATHAGDYMKVTIEGADKDEFEYYLNYLQPDTIYDIKLQSYNSKFPSDFSPIMKARTKPKPKSPQKTTQSPVVSSAASTEKAGLNLYVIVAGTIIGFALLICGVALVFVCRKWKQKKSVDSRPKSGDDHHGSEYGVDKSSTRCNGTVSNKITITPNPLADADNKTYLARLFSRLRT</sequence>
<comment type="caution">
    <text evidence="23">The sequence shown here is derived from an EMBL/GenBank/DDBJ whole genome shotgun (WGS) entry which is preliminary data.</text>
</comment>
<feature type="transmembrane region" description="Helical" evidence="19">
    <location>
        <begin position="677"/>
        <end position="702"/>
    </location>
</feature>
<keyword evidence="12" id="KW-0325">Glycoprotein</keyword>
<dbReference type="SMART" id="SM00409">
    <property type="entry name" value="IG"/>
    <property type="match status" value="4"/>
</dbReference>
<reference evidence="23" key="1">
    <citation type="submission" date="2022-03" db="EMBL/GenBank/DDBJ databases">
        <authorList>
            <person name="Sayadi A."/>
        </authorList>
    </citation>
    <scope>NUCLEOTIDE SEQUENCE</scope>
</reference>
<feature type="domain" description="Ig-like" evidence="21">
    <location>
        <begin position="318"/>
        <end position="355"/>
    </location>
</feature>
<keyword evidence="8" id="KW-0654">Proteoglycan</keyword>
<evidence type="ECO:0000313" key="24">
    <source>
        <dbReference type="Proteomes" id="UP001152888"/>
    </source>
</evidence>
<evidence type="ECO:0000256" key="15">
    <source>
        <dbReference type="ARBA" id="ARBA00038144"/>
    </source>
</evidence>
<evidence type="ECO:0000256" key="13">
    <source>
        <dbReference type="ARBA" id="ARBA00023319"/>
    </source>
</evidence>
<keyword evidence="13" id="KW-0393">Immunoglobulin domain</keyword>
<evidence type="ECO:0000259" key="22">
    <source>
        <dbReference type="PROSITE" id="PS50853"/>
    </source>
</evidence>
<feature type="domain" description="Fibronectin type-III" evidence="22">
    <location>
        <begin position="438"/>
        <end position="550"/>
    </location>
</feature>
<name>A0A9P0JZ85_ACAOB</name>
<comment type="similarity">
    <text evidence="15">Belongs to the immunoglobulin superfamily. IHOG family.</text>
</comment>
<dbReference type="EMBL" id="CAKOFQ010006700">
    <property type="protein sequence ID" value="CAH1962265.1"/>
    <property type="molecule type" value="Genomic_DNA"/>
</dbReference>
<evidence type="ECO:0000256" key="10">
    <source>
        <dbReference type="ARBA" id="ARBA00023136"/>
    </source>
</evidence>
<gene>
    <name evidence="23" type="ORF">ACAOBT_LOCUS4596</name>
</gene>
<evidence type="ECO:0000313" key="23">
    <source>
        <dbReference type="EMBL" id="CAH1962265.1"/>
    </source>
</evidence>
<feature type="domain" description="Ig-like" evidence="21">
    <location>
        <begin position="136"/>
        <end position="217"/>
    </location>
</feature>
<keyword evidence="10 19" id="KW-0472">Membrane</keyword>
<feature type="chain" id="PRO_5040254263" description="Interference hedgehog" evidence="20">
    <location>
        <begin position="24"/>
        <end position="769"/>
    </location>
</feature>
<dbReference type="InterPro" id="IPR003599">
    <property type="entry name" value="Ig_sub"/>
</dbReference>
<dbReference type="Pfam" id="PF13895">
    <property type="entry name" value="Ig_2"/>
    <property type="match status" value="1"/>
</dbReference>
<comment type="subunit">
    <text evidence="16">Homodimer. Heterotetramer; 2 iHog chains bind 2 hh chains when facilitated by heparin, heparin is required to promote high-affinity interactions between hh and iHog.</text>
</comment>
<evidence type="ECO:0000256" key="2">
    <source>
        <dbReference type="ARBA" id="ARBA00004479"/>
    </source>
</evidence>
<evidence type="ECO:0000256" key="3">
    <source>
        <dbReference type="ARBA" id="ARBA00022475"/>
    </source>
</evidence>
<evidence type="ECO:0000256" key="7">
    <source>
        <dbReference type="ARBA" id="ARBA00022737"/>
    </source>
</evidence>
<evidence type="ECO:0000256" key="9">
    <source>
        <dbReference type="ARBA" id="ARBA00022989"/>
    </source>
</evidence>
<dbReference type="InterPro" id="IPR036179">
    <property type="entry name" value="Ig-like_dom_sf"/>
</dbReference>
<evidence type="ECO:0000259" key="21">
    <source>
        <dbReference type="PROSITE" id="PS50835"/>
    </source>
</evidence>
<keyword evidence="9 19" id="KW-1133">Transmembrane helix</keyword>
<dbReference type="FunFam" id="2.60.40.10:FF:000005">
    <property type="entry name" value="Neuronal cell adhesion molecule"/>
    <property type="match status" value="1"/>
</dbReference>
<evidence type="ECO:0000256" key="14">
    <source>
        <dbReference type="ARBA" id="ARBA00037573"/>
    </source>
</evidence>
<dbReference type="GO" id="GO:0030154">
    <property type="term" value="P:cell differentiation"/>
    <property type="evidence" value="ECO:0007669"/>
    <property type="project" value="UniProtKB-ARBA"/>
</dbReference>
<proteinExistence type="inferred from homology"/>
<dbReference type="SUPFAM" id="SSF48726">
    <property type="entry name" value="Immunoglobulin"/>
    <property type="match status" value="3"/>
</dbReference>
<dbReference type="CDD" id="cd00063">
    <property type="entry name" value="FN3"/>
    <property type="match status" value="2"/>
</dbReference>
<evidence type="ECO:0000256" key="5">
    <source>
        <dbReference type="ARBA" id="ARBA00022692"/>
    </source>
</evidence>
<accession>A0A9P0JZ85</accession>
<evidence type="ECO:0000256" key="17">
    <source>
        <dbReference type="ARBA" id="ARBA00041099"/>
    </source>
</evidence>
<dbReference type="PROSITE" id="PS50835">
    <property type="entry name" value="IG_LIKE"/>
    <property type="match status" value="3"/>
</dbReference>
<protein>
    <recommendedName>
        <fullName evidence="17">Interference hedgehog</fullName>
    </recommendedName>
</protein>
<feature type="domain" description="Fibronectin type-III" evidence="22">
    <location>
        <begin position="555"/>
        <end position="653"/>
    </location>
</feature>
<comment type="subcellular location">
    <subcellularLocation>
        <location evidence="1">Cell membrane</location>
    </subcellularLocation>
    <subcellularLocation>
        <location evidence="2">Membrane</location>
        <topology evidence="2">Single-pass type I membrane protein</topology>
    </subcellularLocation>
</comment>
<keyword evidence="24" id="KW-1185">Reference proteome</keyword>
<evidence type="ECO:0000256" key="20">
    <source>
        <dbReference type="SAM" id="SignalP"/>
    </source>
</evidence>
<keyword evidence="7" id="KW-0677">Repeat</keyword>
<dbReference type="InterPro" id="IPR003598">
    <property type="entry name" value="Ig_sub2"/>
</dbReference>
<keyword evidence="11" id="KW-1015">Disulfide bond</keyword>
<evidence type="ECO:0000256" key="4">
    <source>
        <dbReference type="ARBA" id="ARBA00022674"/>
    </source>
</evidence>
<organism evidence="23 24">
    <name type="scientific">Acanthoscelides obtectus</name>
    <name type="common">Bean weevil</name>
    <name type="synonym">Bruchus obtectus</name>
    <dbReference type="NCBI Taxonomy" id="200917"/>
    <lineage>
        <taxon>Eukaryota</taxon>
        <taxon>Metazoa</taxon>
        <taxon>Ecdysozoa</taxon>
        <taxon>Arthropoda</taxon>
        <taxon>Hexapoda</taxon>
        <taxon>Insecta</taxon>
        <taxon>Pterygota</taxon>
        <taxon>Neoptera</taxon>
        <taxon>Endopterygota</taxon>
        <taxon>Coleoptera</taxon>
        <taxon>Polyphaga</taxon>
        <taxon>Cucujiformia</taxon>
        <taxon>Chrysomeloidea</taxon>
        <taxon>Chrysomelidae</taxon>
        <taxon>Bruchinae</taxon>
        <taxon>Bruchini</taxon>
        <taxon>Acanthoscelides</taxon>
    </lineage>
</organism>
<feature type="compositionally biased region" description="Basic and acidic residues" evidence="18">
    <location>
        <begin position="712"/>
        <end position="733"/>
    </location>
</feature>
<dbReference type="Pfam" id="PF13927">
    <property type="entry name" value="Ig_3"/>
    <property type="match status" value="1"/>
</dbReference>
<dbReference type="SMART" id="SM00060">
    <property type="entry name" value="FN3"/>
    <property type="match status" value="2"/>
</dbReference>
<dbReference type="PANTHER" id="PTHR44170">
    <property type="entry name" value="PROTEIN SIDEKICK"/>
    <property type="match status" value="1"/>
</dbReference>
<evidence type="ECO:0000256" key="16">
    <source>
        <dbReference type="ARBA" id="ARBA00038530"/>
    </source>
</evidence>
<comment type="function">
    <text evidence="14">Mediates response to the active Hedgehog (Hh) protein signal in embryos, functioning upstream or at the level of patched (ptc).</text>
</comment>
<dbReference type="Pfam" id="PF07679">
    <property type="entry name" value="I-set"/>
    <property type="match status" value="1"/>
</dbReference>
<dbReference type="InterPro" id="IPR003961">
    <property type="entry name" value="FN3_dom"/>
</dbReference>
<evidence type="ECO:0000256" key="11">
    <source>
        <dbReference type="ARBA" id="ARBA00023157"/>
    </source>
</evidence>
<keyword evidence="4" id="KW-0358">Heparin-binding</keyword>
<dbReference type="PANTHER" id="PTHR44170:SF33">
    <property type="entry name" value="BROTHER OF IHOG, ISOFORM G-RELATED"/>
    <property type="match status" value="1"/>
</dbReference>
<keyword evidence="3" id="KW-1003">Cell membrane</keyword>
<evidence type="ECO:0000256" key="18">
    <source>
        <dbReference type="SAM" id="MobiDB-lite"/>
    </source>
</evidence>
<feature type="domain" description="Ig-like" evidence="21">
    <location>
        <begin position="229"/>
        <end position="313"/>
    </location>
</feature>
<dbReference type="PROSITE" id="PS50853">
    <property type="entry name" value="FN3"/>
    <property type="match status" value="2"/>
</dbReference>
<dbReference type="InterPro" id="IPR007110">
    <property type="entry name" value="Ig-like_dom"/>
</dbReference>
<feature type="compositionally biased region" description="Basic residues" evidence="18">
    <location>
        <begin position="415"/>
        <end position="428"/>
    </location>
</feature>
<evidence type="ECO:0000256" key="6">
    <source>
        <dbReference type="ARBA" id="ARBA00022729"/>
    </source>
</evidence>
<dbReference type="GO" id="GO:0098609">
    <property type="term" value="P:cell-cell adhesion"/>
    <property type="evidence" value="ECO:0007669"/>
    <property type="project" value="UniProtKB-ARBA"/>
</dbReference>
<dbReference type="InterPro" id="IPR013098">
    <property type="entry name" value="Ig_I-set"/>
</dbReference>
<feature type="signal peptide" evidence="20">
    <location>
        <begin position="1"/>
        <end position="23"/>
    </location>
</feature>
<dbReference type="InterPro" id="IPR013783">
    <property type="entry name" value="Ig-like_fold"/>
</dbReference>
<feature type="region of interest" description="Disordered" evidence="18">
    <location>
        <begin position="712"/>
        <end position="734"/>
    </location>
</feature>
<dbReference type="Gene3D" id="2.60.40.10">
    <property type="entry name" value="Immunoglobulins"/>
    <property type="match status" value="5"/>
</dbReference>
<keyword evidence="5 19" id="KW-0812">Transmembrane</keyword>
<dbReference type="GO" id="GO:0005886">
    <property type="term" value="C:plasma membrane"/>
    <property type="evidence" value="ECO:0007669"/>
    <property type="project" value="UniProtKB-SubCell"/>
</dbReference>
<dbReference type="Pfam" id="PF00041">
    <property type="entry name" value="fn3"/>
    <property type="match status" value="2"/>
</dbReference>
<feature type="region of interest" description="Disordered" evidence="18">
    <location>
        <begin position="645"/>
        <end position="667"/>
    </location>
</feature>
<dbReference type="AlphaFoldDB" id="A0A9P0JZ85"/>
<keyword evidence="6 20" id="KW-0732">Signal</keyword>
<dbReference type="OrthoDB" id="9998697at2759"/>
<evidence type="ECO:0000256" key="8">
    <source>
        <dbReference type="ARBA" id="ARBA00022974"/>
    </source>
</evidence>
<evidence type="ECO:0000256" key="12">
    <source>
        <dbReference type="ARBA" id="ARBA00023180"/>
    </source>
</evidence>
<dbReference type="GO" id="GO:0007399">
    <property type="term" value="P:nervous system development"/>
    <property type="evidence" value="ECO:0007669"/>
    <property type="project" value="TreeGrafter"/>
</dbReference>
<dbReference type="SMART" id="SM00408">
    <property type="entry name" value="IGc2"/>
    <property type="match status" value="3"/>
</dbReference>
<evidence type="ECO:0000256" key="19">
    <source>
        <dbReference type="SAM" id="Phobius"/>
    </source>
</evidence>
<dbReference type="Proteomes" id="UP001152888">
    <property type="component" value="Unassembled WGS sequence"/>
</dbReference>
<feature type="region of interest" description="Disordered" evidence="18">
    <location>
        <begin position="409"/>
        <end position="428"/>
    </location>
</feature>